<feature type="compositionally biased region" description="Polar residues" evidence="1">
    <location>
        <begin position="350"/>
        <end position="363"/>
    </location>
</feature>
<dbReference type="EMBL" id="PDUG01000006">
    <property type="protein sequence ID" value="PIC21726.1"/>
    <property type="molecule type" value="Genomic_DNA"/>
</dbReference>
<keyword evidence="3" id="KW-1185">Reference proteome</keyword>
<accession>A0A2G5T3S9</accession>
<gene>
    <name evidence="2" type="primary">Cnig_chr_X.g26460</name>
    <name evidence="2" type="ORF">B9Z55_026460</name>
</gene>
<dbReference type="OrthoDB" id="10478429at2759"/>
<evidence type="ECO:0000313" key="2">
    <source>
        <dbReference type="EMBL" id="PIC21726.1"/>
    </source>
</evidence>
<feature type="region of interest" description="Disordered" evidence="1">
    <location>
        <begin position="306"/>
        <end position="371"/>
    </location>
</feature>
<reference evidence="3" key="1">
    <citation type="submission" date="2017-10" db="EMBL/GenBank/DDBJ databases">
        <title>Rapid genome shrinkage in a self-fertile nematode reveals novel sperm competition proteins.</title>
        <authorList>
            <person name="Yin D."/>
            <person name="Schwarz E.M."/>
            <person name="Thomas C.G."/>
            <person name="Felde R.L."/>
            <person name="Korf I.F."/>
            <person name="Cutter A.D."/>
            <person name="Schartner C.M."/>
            <person name="Ralston E.J."/>
            <person name="Meyer B.J."/>
            <person name="Haag E.S."/>
        </authorList>
    </citation>
    <scope>NUCLEOTIDE SEQUENCE [LARGE SCALE GENOMIC DNA]</scope>
    <source>
        <strain evidence="3">JU1422</strain>
    </source>
</reference>
<dbReference type="STRING" id="1611254.A0A2G5T3S9"/>
<dbReference type="Proteomes" id="UP000230233">
    <property type="component" value="Chromosome X"/>
</dbReference>
<evidence type="ECO:0000256" key="1">
    <source>
        <dbReference type="SAM" id="MobiDB-lite"/>
    </source>
</evidence>
<organism evidence="2 3">
    <name type="scientific">Caenorhabditis nigoni</name>
    <dbReference type="NCBI Taxonomy" id="1611254"/>
    <lineage>
        <taxon>Eukaryota</taxon>
        <taxon>Metazoa</taxon>
        <taxon>Ecdysozoa</taxon>
        <taxon>Nematoda</taxon>
        <taxon>Chromadorea</taxon>
        <taxon>Rhabditida</taxon>
        <taxon>Rhabditina</taxon>
        <taxon>Rhabditomorpha</taxon>
        <taxon>Rhabditoidea</taxon>
        <taxon>Rhabditidae</taxon>
        <taxon>Peloderinae</taxon>
        <taxon>Caenorhabditis</taxon>
    </lineage>
</organism>
<proteinExistence type="predicted"/>
<comment type="caution">
    <text evidence="2">The sequence shown here is derived from an EMBL/GenBank/DDBJ whole genome shotgun (WGS) entry which is preliminary data.</text>
</comment>
<feature type="compositionally biased region" description="Low complexity" evidence="1">
    <location>
        <begin position="647"/>
        <end position="657"/>
    </location>
</feature>
<dbReference type="AlphaFoldDB" id="A0A2G5T3S9"/>
<feature type="region of interest" description="Disordered" evidence="1">
    <location>
        <begin position="641"/>
        <end position="701"/>
    </location>
</feature>
<sequence length="778" mass="85628">MELAKLNILAAAIDEAYSANDAAIRGAETAESINRNFPQDALKRLATAARESGQSAKSKGSELLEVMSQLATDIDSDNDVTTQRVLTLLEQTLEAAGIACRDGLWAIQMAEAAVENPRFPEIRLPESQKAKIANIQSYEDRVAKEAAEYERLLAACWERHDDIPPRTPAPKKSENADLSSPQTVNSMSYTSNWVTAKNDFGAVPNDFGALELRNIGTGNAGVPSKLISCGHTHQIWPKSDDKKLRDRMDSINARSEIISNVAKSRIPCATHFIETIIEETLSGELNKGLQEKVILSKRRSRMAANKVLVTTGTNNKDRENDLDLDTMSSNTSSSKITSSSEATNSEVSEKAQNQVIGNETKPSASEDEKTSTEGVYESVFFLKSRNTPGSKRSIESVCSQKTNRVSTEKNLEVSSSKSAVVSSSDLGDSAAVQNKASILQYQESVCPVMTFVSLLTDETVPLSAATETIEVEKTIPLTAATEIIDDSQVELQETPILQNRRSKSPDLEQYLLDGSNARMSPKSVIFWKELQEKSDAVMFSKFYKARKRLQRTRAVKYRSAQFSIDTEPVEQQVEGASSSKLNLDSKIVTTASCDSHVPISAASDEYLLLTVANDPSPNFHEITSSSTTSTLHLAPQPLPRTSILKESGTSGTSTNSNDKPEIAPIPLPRKTLQFAPKASPRASILKNVGSRESTTNSNEETEYVLLPKESTRKPFNFRMAPPPRPPKRVNFSPEILEEIVVEKAEEIPRNQTRRSYYQRIKKFILGRSTSTRTRGPRN</sequence>
<feature type="region of interest" description="Disordered" evidence="1">
    <location>
        <begin position="161"/>
        <end position="183"/>
    </location>
</feature>
<name>A0A2G5T3S9_9PELO</name>
<protein>
    <submittedName>
        <fullName evidence="2">Uncharacterized protein</fullName>
    </submittedName>
</protein>
<feature type="compositionally biased region" description="Low complexity" evidence="1">
    <location>
        <begin position="326"/>
        <end position="345"/>
    </location>
</feature>
<evidence type="ECO:0000313" key="3">
    <source>
        <dbReference type="Proteomes" id="UP000230233"/>
    </source>
</evidence>